<dbReference type="Gene3D" id="2.60.120.920">
    <property type="match status" value="1"/>
</dbReference>
<dbReference type="Proteomes" id="UP001150062">
    <property type="component" value="Unassembled WGS sequence"/>
</dbReference>
<accession>A0ABQ8YYW0</accession>
<organism evidence="3 4">
    <name type="scientific">Anaeramoeba flamelloides</name>
    <dbReference type="NCBI Taxonomy" id="1746091"/>
    <lineage>
        <taxon>Eukaryota</taxon>
        <taxon>Metamonada</taxon>
        <taxon>Anaeramoebidae</taxon>
        <taxon>Anaeramoeba</taxon>
    </lineage>
</organism>
<evidence type="ECO:0000259" key="2">
    <source>
        <dbReference type="Pfam" id="PF00622"/>
    </source>
</evidence>
<dbReference type="PANTHER" id="PTHR25462:SF296">
    <property type="entry name" value="MEIOTIC P26, ISOFORM F"/>
    <property type="match status" value="1"/>
</dbReference>
<feature type="region of interest" description="Disordered" evidence="1">
    <location>
        <begin position="1"/>
        <end position="23"/>
    </location>
</feature>
<dbReference type="PANTHER" id="PTHR25462">
    <property type="entry name" value="BONUS, ISOFORM C-RELATED"/>
    <property type="match status" value="1"/>
</dbReference>
<reference evidence="3" key="1">
    <citation type="submission" date="2022-08" db="EMBL/GenBank/DDBJ databases">
        <title>Novel sulfate-reducing endosymbionts in the free-living metamonad Anaeramoeba.</title>
        <authorList>
            <person name="Jerlstrom-Hultqvist J."/>
            <person name="Cepicka I."/>
            <person name="Gallot-Lavallee L."/>
            <person name="Salas-Leiva D."/>
            <person name="Curtis B.A."/>
            <person name="Zahonova K."/>
            <person name="Pipaliya S."/>
            <person name="Dacks J."/>
            <person name="Roger A.J."/>
        </authorList>
    </citation>
    <scope>NUCLEOTIDE SEQUENCE</scope>
    <source>
        <strain evidence="3">Schooner1</strain>
    </source>
</reference>
<gene>
    <name evidence="3" type="ORF">M0813_17080</name>
</gene>
<protein>
    <recommendedName>
        <fullName evidence="2">SPRY domain-containing protein</fullName>
    </recommendedName>
</protein>
<feature type="domain" description="SPRY" evidence="2">
    <location>
        <begin position="361"/>
        <end position="477"/>
    </location>
</feature>
<proteinExistence type="predicted"/>
<dbReference type="SUPFAM" id="SSF49899">
    <property type="entry name" value="Concanavalin A-like lectins/glucanases"/>
    <property type="match status" value="1"/>
</dbReference>
<comment type="caution">
    <text evidence="3">The sequence shown here is derived from an EMBL/GenBank/DDBJ whole genome shotgun (WGS) entry which is preliminary data.</text>
</comment>
<evidence type="ECO:0000256" key="1">
    <source>
        <dbReference type="SAM" id="MobiDB-lite"/>
    </source>
</evidence>
<dbReference type="CDD" id="cd11709">
    <property type="entry name" value="SPRY"/>
    <property type="match status" value="1"/>
</dbReference>
<dbReference type="Pfam" id="PF00622">
    <property type="entry name" value="SPRY"/>
    <property type="match status" value="1"/>
</dbReference>
<keyword evidence="4" id="KW-1185">Reference proteome</keyword>
<evidence type="ECO:0000313" key="4">
    <source>
        <dbReference type="Proteomes" id="UP001150062"/>
    </source>
</evidence>
<dbReference type="InterPro" id="IPR013320">
    <property type="entry name" value="ConA-like_dom_sf"/>
</dbReference>
<dbReference type="InterPro" id="IPR043136">
    <property type="entry name" value="B30.2/SPRY_sf"/>
</dbReference>
<dbReference type="Gene3D" id="3.30.160.60">
    <property type="entry name" value="Classic Zinc Finger"/>
    <property type="match status" value="1"/>
</dbReference>
<feature type="region of interest" description="Disordered" evidence="1">
    <location>
        <begin position="270"/>
        <end position="290"/>
    </location>
</feature>
<feature type="compositionally biased region" description="Polar residues" evidence="1">
    <location>
        <begin position="1"/>
        <end position="22"/>
    </location>
</feature>
<dbReference type="EMBL" id="JAOAOG010000098">
    <property type="protein sequence ID" value="KAJ6249657.1"/>
    <property type="molecule type" value="Genomic_DNA"/>
</dbReference>
<sequence length="491" mass="57589">MSTTYYPTSITQNDKSTGSGSTDAPPCIVCEGKRKVVYVCELCKLSVCEVCNHQLHPTEFVMNFHKVKPWIPKTETKDKKDEKTKKKNQNNSKFQCPRHKNDLTLFCSNHLEMICSECLDDYCSKHNPETIGLKKAVQQLLQKVTLINEKIESFQTLNLKEIETNKKNQTNLGVYFEKTKKEIVKQTELIQKKIEHIRTSHIEKIQQMQSLCNQNFKKNSERLVQEKKRIDQEKKLIIKINDSKDKKKPQFIIKDSLLLCEEFSNIEKSMKKNKKKKKKMEKKVQKNKKIKSCHVKTPNSNIIQKKLDFFDPKYKNEFIKLVKKNNVAIGTGKTWKDSGKICGKYLYEKAAFDIHFEIENYPTAKQEQNRIWIGVVDHRNRNLFLSSERGRMAGTYYYQCIWNNFKMDNNKLSSLKYGQINDERVQEDYGKPLKTGDRFTIHLDMIAKTIAFSVNDQNFGIAFKNLPEKVYVFAELRSQNQKNDKNIIKFI</sequence>
<evidence type="ECO:0000313" key="3">
    <source>
        <dbReference type="EMBL" id="KAJ6249657.1"/>
    </source>
</evidence>
<name>A0ABQ8YYW0_9EUKA</name>
<feature type="compositionally biased region" description="Basic residues" evidence="1">
    <location>
        <begin position="271"/>
        <end position="290"/>
    </location>
</feature>
<dbReference type="SUPFAM" id="SSF57845">
    <property type="entry name" value="B-box zinc-binding domain"/>
    <property type="match status" value="1"/>
</dbReference>
<dbReference type="InterPro" id="IPR047153">
    <property type="entry name" value="TRIM45/56/19-like"/>
</dbReference>
<dbReference type="InterPro" id="IPR003877">
    <property type="entry name" value="SPRY_dom"/>
</dbReference>